<feature type="domain" description="Luciferase-like" evidence="5">
    <location>
        <begin position="20"/>
        <end position="257"/>
    </location>
</feature>
<keyword evidence="2" id="KW-0288">FMN</keyword>
<dbReference type="Pfam" id="PF00296">
    <property type="entry name" value="Bac_luciferase"/>
    <property type="match status" value="1"/>
</dbReference>
<dbReference type="RefSeq" id="WP_015795976.1">
    <property type="nucleotide sequence ID" value="NC_013131.1"/>
</dbReference>
<gene>
    <name evidence="6" type="ordered locus">Caci_7422</name>
</gene>
<sequence length="316" mass="35263">MSIKYSVFLPTGFLLDFMGYEDPIAAHDRMTEIAKIADETGFESLWLADQLTPAFPFQAPMFESWVTLGGLARDTERIRIGNMVTGNRYRNPALIAKMASTLDIQSKGRLNFGIGAGWFENDFKQFGYDFGDTPERLRRLEESVQIIRGMWTEEEFSFEGKYYSVDKAINQPKGAQDRIPLLIAGGGEKVTLKLVAKYGDGCNINESVEGLAHKYAVLKQHCETVGRDYNEILRTASSLCIIADTDEAAEADLPQWVQAIYPGDAAKYLLVGTPDTIRERLAAYEAIGVQELAITFAQAVDNPDVLRQFAAEFINK</sequence>
<dbReference type="HOGENOM" id="CLU_027853_6_2_11"/>
<dbReference type="SUPFAM" id="SSF51679">
    <property type="entry name" value="Bacterial luciferase-like"/>
    <property type="match status" value="1"/>
</dbReference>
<keyword evidence="1" id="KW-0285">Flavoprotein</keyword>
<evidence type="ECO:0000313" key="6">
    <source>
        <dbReference type="EMBL" id="ACU76248.1"/>
    </source>
</evidence>
<evidence type="ECO:0000256" key="2">
    <source>
        <dbReference type="ARBA" id="ARBA00022643"/>
    </source>
</evidence>
<dbReference type="STRING" id="479433.Caci_7422"/>
<dbReference type="Gene3D" id="3.20.20.30">
    <property type="entry name" value="Luciferase-like domain"/>
    <property type="match status" value="1"/>
</dbReference>
<dbReference type="PANTHER" id="PTHR42847">
    <property type="entry name" value="ALKANESULFONATE MONOOXYGENASE"/>
    <property type="match status" value="1"/>
</dbReference>
<proteinExistence type="predicted"/>
<dbReference type="GO" id="GO:0046306">
    <property type="term" value="P:alkanesulfonate catabolic process"/>
    <property type="evidence" value="ECO:0007669"/>
    <property type="project" value="TreeGrafter"/>
</dbReference>
<accession>C7Q9S9</accession>
<dbReference type="Proteomes" id="UP000000851">
    <property type="component" value="Chromosome"/>
</dbReference>
<evidence type="ECO:0000256" key="1">
    <source>
        <dbReference type="ARBA" id="ARBA00022630"/>
    </source>
</evidence>
<organism evidence="6 7">
    <name type="scientific">Catenulispora acidiphila (strain DSM 44928 / JCM 14897 / NBRC 102108 / NRRL B-24433 / ID139908)</name>
    <dbReference type="NCBI Taxonomy" id="479433"/>
    <lineage>
        <taxon>Bacteria</taxon>
        <taxon>Bacillati</taxon>
        <taxon>Actinomycetota</taxon>
        <taxon>Actinomycetes</taxon>
        <taxon>Catenulisporales</taxon>
        <taxon>Catenulisporaceae</taxon>
        <taxon>Catenulispora</taxon>
    </lineage>
</organism>
<dbReference type="KEGG" id="cai:Caci_7422"/>
<dbReference type="InterPro" id="IPR050172">
    <property type="entry name" value="SsuD_RutA_monooxygenase"/>
</dbReference>
<keyword evidence="3" id="KW-0560">Oxidoreductase</keyword>
<dbReference type="InterPro" id="IPR036661">
    <property type="entry name" value="Luciferase-like_sf"/>
</dbReference>
<evidence type="ECO:0000313" key="7">
    <source>
        <dbReference type="Proteomes" id="UP000000851"/>
    </source>
</evidence>
<dbReference type="AlphaFoldDB" id="C7Q9S9"/>
<dbReference type="InParanoid" id="C7Q9S9"/>
<evidence type="ECO:0000259" key="5">
    <source>
        <dbReference type="Pfam" id="PF00296"/>
    </source>
</evidence>
<dbReference type="InterPro" id="IPR011251">
    <property type="entry name" value="Luciferase-like_dom"/>
</dbReference>
<dbReference type="PANTHER" id="PTHR42847:SF8">
    <property type="entry name" value="CONSERVED PROTEIN"/>
    <property type="match status" value="1"/>
</dbReference>
<protein>
    <submittedName>
        <fullName evidence="6">Luciferase-like monooxygenase</fullName>
    </submittedName>
</protein>
<keyword evidence="7" id="KW-1185">Reference proteome</keyword>
<evidence type="ECO:0000256" key="4">
    <source>
        <dbReference type="ARBA" id="ARBA00023033"/>
    </source>
</evidence>
<dbReference type="EMBL" id="CP001700">
    <property type="protein sequence ID" value="ACU76248.1"/>
    <property type="molecule type" value="Genomic_DNA"/>
</dbReference>
<name>C7Q9S9_CATAD</name>
<dbReference type="GO" id="GO:0008726">
    <property type="term" value="F:alkanesulfonate monooxygenase activity"/>
    <property type="evidence" value="ECO:0007669"/>
    <property type="project" value="TreeGrafter"/>
</dbReference>
<dbReference type="InterPro" id="IPR019952">
    <property type="entry name" value="F420_OxRdatse_Rv1855c_pred"/>
</dbReference>
<dbReference type="NCBIfam" id="TIGR03560">
    <property type="entry name" value="F420_Rv1855c"/>
    <property type="match status" value="1"/>
</dbReference>
<keyword evidence="4 6" id="KW-0503">Monooxygenase</keyword>
<dbReference type="OrthoDB" id="3206024at2"/>
<dbReference type="eggNOG" id="COG2141">
    <property type="taxonomic scope" value="Bacteria"/>
</dbReference>
<reference evidence="6 7" key="1">
    <citation type="journal article" date="2009" name="Stand. Genomic Sci.">
        <title>Complete genome sequence of Catenulispora acidiphila type strain (ID 139908).</title>
        <authorList>
            <person name="Copeland A."/>
            <person name="Lapidus A."/>
            <person name="Glavina Del Rio T."/>
            <person name="Nolan M."/>
            <person name="Lucas S."/>
            <person name="Chen F."/>
            <person name="Tice H."/>
            <person name="Cheng J.F."/>
            <person name="Bruce D."/>
            <person name="Goodwin L."/>
            <person name="Pitluck S."/>
            <person name="Mikhailova N."/>
            <person name="Pati A."/>
            <person name="Ivanova N."/>
            <person name="Mavromatis K."/>
            <person name="Chen A."/>
            <person name="Palaniappan K."/>
            <person name="Chain P."/>
            <person name="Land M."/>
            <person name="Hauser L."/>
            <person name="Chang Y.J."/>
            <person name="Jeffries C.D."/>
            <person name="Chertkov O."/>
            <person name="Brettin T."/>
            <person name="Detter J.C."/>
            <person name="Han C."/>
            <person name="Ali Z."/>
            <person name="Tindall B.J."/>
            <person name="Goker M."/>
            <person name="Bristow J."/>
            <person name="Eisen J.A."/>
            <person name="Markowitz V."/>
            <person name="Hugenholtz P."/>
            <person name="Kyrpides N.C."/>
            <person name="Klenk H.P."/>
        </authorList>
    </citation>
    <scope>NUCLEOTIDE SEQUENCE [LARGE SCALE GENOMIC DNA]</scope>
    <source>
        <strain evidence="7">DSM 44928 / JCM 14897 / NBRC 102108 / NRRL B-24433 / ID139908</strain>
    </source>
</reference>
<evidence type="ECO:0000256" key="3">
    <source>
        <dbReference type="ARBA" id="ARBA00023002"/>
    </source>
</evidence>